<dbReference type="AlphaFoldDB" id="A0A1S1WZJ4"/>
<evidence type="ECO:0000313" key="3">
    <source>
        <dbReference type="Proteomes" id="UP000180088"/>
    </source>
</evidence>
<dbReference type="EMBL" id="MKCS01000001">
    <property type="protein sequence ID" value="OHX12684.1"/>
    <property type="molecule type" value="Genomic_DNA"/>
</dbReference>
<sequence length="175" mass="19614">MPLQSLRNLKHWIVGVFNPPYQLSLCEILPSRESNATVYVFKQYGTHDIIKLRHRDIIGNVQILAAINPKDLIGIALYENNLKESAGECQVTETLRGNQYRIASHGREEVYSGESICGNLDLFQRLPPHEICKIAYETGFNKGRKVSGQLRALAEQGRTEAGEAAANVVPLRSRK</sequence>
<dbReference type="RefSeq" id="WP_071111140.1">
    <property type="nucleotide sequence ID" value="NZ_MKCS01000001.1"/>
</dbReference>
<dbReference type="Proteomes" id="UP000180088">
    <property type="component" value="Unassembled WGS sequence"/>
</dbReference>
<dbReference type="EMBL" id="MKCT01000001">
    <property type="protein sequence ID" value="OHX21181.1"/>
    <property type="molecule type" value="Genomic_DNA"/>
</dbReference>
<evidence type="ECO:0000313" key="1">
    <source>
        <dbReference type="EMBL" id="OHX12684.1"/>
    </source>
</evidence>
<keyword evidence="4" id="KW-1185">Reference proteome</keyword>
<organism evidence="1 3">
    <name type="scientific">Chromobacterium sphagni</name>
    <dbReference type="NCBI Taxonomy" id="1903179"/>
    <lineage>
        <taxon>Bacteria</taxon>
        <taxon>Pseudomonadati</taxon>
        <taxon>Pseudomonadota</taxon>
        <taxon>Betaproteobacteria</taxon>
        <taxon>Neisseriales</taxon>
        <taxon>Chromobacteriaceae</taxon>
        <taxon>Chromobacterium</taxon>
    </lineage>
</organism>
<gene>
    <name evidence="2" type="ORF">BI344_01185</name>
    <name evidence="1" type="ORF">BI347_03565</name>
</gene>
<evidence type="ECO:0000313" key="2">
    <source>
        <dbReference type="EMBL" id="OHX21181.1"/>
    </source>
</evidence>
<dbReference type="OrthoDB" id="8586378at2"/>
<comment type="caution">
    <text evidence="1">The sequence shown here is derived from an EMBL/GenBank/DDBJ whole genome shotgun (WGS) entry which is preliminary data.</text>
</comment>
<accession>A0A1S1WZJ4</accession>
<name>A0A1S1WZJ4_9NEIS</name>
<reference evidence="3 4" key="1">
    <citation type="submission" date="2016-09" db="EMBL/GenBank/DDBJ databases">
        <title>Chromobacterium muskegensis sp. nov., an insecticidal bacterium isolated from Sphagnum bogs.</title>
        <authorList>
            <person name="Sparks M.E."/>
            <person name="Blackburn M.B."/>
            <person name="Gundersen-Rindal D.E."/>
            <person name="Mitchell A."/>
            <person name="Farrar R."/>
            <person name="Kuhar D."/>
        </authorList>
    </citation>
    <scope>NUCLEOTIDE SEQUENCE [LARGE SCALE GENOMIC DNA]</scope>
    <source>
        <strain evidence="2 4">14B-1</strain>
        <strain evidence="1 3">37-2</strain>
    </source>
</reference>
<dbReference type="Proteomes" id="UP000180280">
    <property type="component" value="Unassembled WGS sequence"/>
</dbReference>
<proteinExistence type="predicted"/>
<protein>
    <submittedName>
        <fullName evidence="1">Uncharacterized protein</fullName>
    </submittedName>
</protein>
<evidence type="ECO:0000313" key="4">
    <source>
        <dbReference type="Proteomes" id="UP000180280"/>
    </source>
</evidence>